<accession>A0A0S4KQR0</accession>
<proteinExistence type="predicted"/>
<name>A0A0S4KQR0_9BACT</name>
<dbReference type="KEGG" id="nio:NITINOP_0526"/>
<dbReference type="Proteomes" id="UP000066284">
    <property type="component" value="Chromosome 1"/>
</dbReference>
<reference evidence="2" key="1">
    <citation type="submission" date="2015-09" db="EMBL/GenBank/DDBJ databases">
        <authorList>
            <person name="Daims H."/>
        </authorList>
    </citation>
    <scope>NUCLEOTIDE SEQUENCE [LARGE SCALE GENOMIC DNA]</scope>
</reference>
<gene>
    <name evidence="1" type="ORF">NITINOP_0526</name>
</gene>
<sequence>MLGGGLDVASEYLDFLAFRHDPSLYEQFEQRGIFHNPSARGARTEFHRPFTSQYRADLQNQRRDEF</sequence>
<protein>
    <submittedName>
        <fullName evidence="1">Uncharacterized protein</fullName>
    </submittedName>
</protein>
<dbReference type="EMBL" id="LN885086">
    <property type="protein sequence ID" value="CUQ65502.1"/>
    <property type="molecule type" value="Genomic_DNA"/>
</dbReference>
<dbReference type="AlphaFoldDB" id="A0A0S4KQR0"/>
<dbReference type="STRING" id="1715989.NITINOP_0526"/>
<evidence type="ECO:0000313" key="1">
    <source>
        <dbReference type="EMBL" id="CUQ65502.1"/>
    </source>
</evidence>
<organism evidence="1 2">
    <name type="scientific">Candidatus Nitrospira inopinata</name>
    <dbReference type="NCBI Taxonomy" id="1715989"/>
    <lineage>
        <taxon>Bacteria</taxon>
        <taxon>Pseudomonadati</taxon>
        <taxon>Nitrospirota</taxon>
        <taxon>Nitrospiria</taxon>
        <taxon>Nitrospirales</taxon>
        <taxon>Nitrospiraceae</taxon>
        <taxon>Nitrospira</taxon>
    </lineage>
</organism>
<evidence type="ECO:0000313" key="2">
    <source>
        <dbReference type="Proteomes" id="UP000066284"/>
    </source>
</evidence>
<keyword evidence="2" id="KW-1185">Reference proteome</keyword>